<evidence type="ECO:0000256" key="4">
    <source>
        <dbReference type="SAM" id="MobiDB-lite"/>
    </source>
</evidence>
<accession>A0ABY7CRF1</accession>
<keyword evidence="1" id="KW-0853">WD repeat</keyword>
<dbReference type="Pfam" id="PF21032">
    <property type="entry name" value="PROPPIN"/>
    <property type="match status" value="3"/>
</dbReference>
<sequence length="561" mass="60636">MSIFFCHVGLSNLSVFEPYGFMGGLRRGGRYGLRQGRPPPPPCSLLHPIYPATPCTSLQHPRPTSSRRNPNQLKPVQPISDFMPSSSRPYDPNIKTTYKSDPSLLCVNFNQDHTCISVGTRSGYAITNCEPFGRVYGKADGAVGIMEMLFCTSLVAIVGTGDRPSYSTRKLQIINTKRQSMICELMFPTSVLAVKLNRRRLVVVLEEEIYVYDIGNMKLLQSFETYPNPSAVCALAPSSENSYLAYPSSLPLSEVSGTISSIPPSPDPSTMANHGDVLIYDAITLSVTNVIQAHKAPLAIISFNSTGTLMATASDKGTVIRVFSVPNGQKVLQFRRGSYSARIFSISFNCVSSLLAVSSDTDTVHIFKLVSRSQKSSNRKALGSGDRALSTGDLNDMPYEDDNESITSSSAGRYQGGRSDSGEGVQSSGYQAFIDKKRGSSISLGGSLRKKSFNIGRSLAGAAGGYLPNTITELWEPQRDFASLKLPTSGVRTVVAMSGNSPHVMVVSSEGLFYVYSIDLENGGECILTKSHNLLEGLDSFDNQSTLRDDPTSAAPSSLSY</sequence>
<keyword evidence="2" id="KW-0677">Repeat</keyword>
<organism evidence="5 6">
    <name type="scientific">Puccinia triticina</name>
    <dbReference type="NCBI Taxonomy" id="208348"/>
    <lineage>
        <taxon>Eukaryota</taxon>
        <taxon>Fungi</taxon>
        <taxon>Dikarya</taxon>
        <taxon>Basidiomycota</taxon>
        <taxon>Pucciniomycotina</taxon>
        <taxon>Pucciniomycetes</taxon>
        <taxon>Pucciniales</taxon>
        <taxon>Pucciniaceae</taxon>
        <taxon>Puccinia</taxon>
    </lineage>
</organism>
<name>A0ABY7CRF1_9BASI</name>
<comment type="similarity">
    <text evidence="3">Belongs to the WD repeat PROPPIN family.</text>
</comment>
<evidence type="ECO:0000256" key="1">
    <source>
        <dbReference type="ARBA" id="ARBA00022574"/>
    </source>
</evidence>
<dbReference type="InterPro" id="IPR001680">
    <property type="entry name" value="WD40_rpt"/>
</dbReference>
<keyword evidence="6" id="KW-1185">Reference proteome</keyword>
<dbReference type="SMART" id="SM00320">
    <property type="entry name" value="WD40"/>
    <property type="match status" value="3"/>
</dbReference>
<feature type="region of interest" description="Disordered" evidence="4">
    <location>
        <begin position="378"/>
        <end position="426"/>
    </location>
</feature>
<dbReference type="RefSeq" id="XP_053023403.1">
    <property type="nucleotide sequence ID" value="XM_053172217.1"/>
</dbReference>
<proteinExistence type="inferred from homology"/>
<evidence type="ECO:0000256" key="2">
    <source>
        <dbReference type="ARBA" id="ARBA00022737"/>
    </source>
</evidence>
<dbReference type="InterPro" id="IPR015943">
    <property type="entry name" value="WD40/YVTN_repeat-like_dom_sf"/>
</dbReference>
<feature type="compositionally biased region" description="Polar residues" evidence="4">
    <location>
        <begin position="83"/>
        <end position="94"/>
    </location>
</feature>
<dbReference type="InterPro" id="IPR036322">
    <property type="entry name" value="WD40_repeat_dom_sf"/>
</dbReference>
<dbReference type="PANTHER" id="PTHR11227">
    <property type="entry name" value="WD-REPEAT PROTEIN INTERACTING WITH PHOSPHOINOSIDES WIPI -RELATED"/>
    <property type="match status" value="1"/>
</dbReference>
<gene>
    <name evidence="5" type="ORF">PtA15_8A755</name>
</gene>
<protein>
    <recommendedName>
        <fullName evidence="7">Autophagy-related protein 18</fullName>
    </recommendedName>
</protein>
<dbReference type="InterPro" id="IPR048720">
    <property type="entry name" value="PROPPIN"/>
</dbReference>
<dbReference type="Proteomes" id="UP001164743">
    <property type="component" value="Chromosome 8A"/>
</dbReference>
<dbReference type="SUPFAM" id="SSF50978">
    <property type="entry name" value="WD40 repeat-like"/>
    <property type="match status" value="1"/>
</dbReference>
<evidence type="ECO:0008006" key="7">
    <source>
        <dbReference type="Google" id="ProtNLM"/>
    </source>
</evidence>
<feature type="region of interest" description="Disordered" evidence="4">
    <location>
        <begin position="541"/>
        <end position="561"/>
    </location>
</feature>
<reference evidence="5" key="1">
    <citation type="submission" date="2022-10" db="EMBL/GenBank/DDBJ databases">
        <title>Puccinia triticina Genome sequencing and assembly.</title>
        <authorList>
            <person name="Li C."/>
        </authorList>
    </citation>
    <scope>NUCLEOTIDE SEQUENCE</scope>
    <source>
        <strain evidence="5">Pt15</strain>
    </source>
</reference>
<feature type="region of interest" description="Disordered" evidence="4">
    <location>
        <begin position="57"/>
        <end position="94"/>
    </location>
</feature>
<evidence type="ECO:0000313" key="6">
    <source>
        <dbReference type="Proteomes" id="UP001164743"/>
    </source>
</evidence>
<evidence type="ECO:0000313" key="5">
    <source>
        <dbReference type="EMBL" id="WAQ87848.1"/>
    </source>
</evidence>
<evidence type="ECO:0000256" key="3">
    <source>
        <dbReference type="ARBA" id="ARBA00025740"/>
    </source>
</evidence>
<dbReference type="EMBL" id="CP110428">
    <property type="protein sequence ID" value="WAQ87848.1"/>
    <property type="molecule type" value="Genomic_DNA"/>
</dbReference>
<dbReference type="Gene3D" id="2.130.10.10">
    <property type="entry name" value="YVTN repeat-like/Quinoprotein amine dehydrogenase"/>
    <property type="match status" value="1"/>
</dbReference>
<feature type="compositionally biased region" description="Polar residues" evidence="4">
    <location>
        <begin position="57"/>
        <end position="74"/>
    </location>
</feature>
<dbReference type="GeneID" id="77813112"/>